<dbReference type="InterPro" id="IPR014030">
    <property type="entry name" value="Ketoacyl_synth_N"/>
</dbReference>
<dbReference type="OrthoDB" id="9798676at2"/>
<organism evidence="2 3">
    <name type="scientific">Modicisalibacter muralis</name>
    <dbReference type="NCBI Taxonomy" id="119000"/>
    <lineage>
        <taxon>Bacteria</taxon>
        <taxon>Pseudomonadati</taxon>
        <taxon>Pseudomonadota</taxon>
        <taxon>Gammaproteobacteria</taxon>
        <taxon>Oceanospirillales</taxon>
        <taxon>Halomonadaceae</taxon>
        <taxon>Modicisalibacter</taxon>
    </lineage>
</organism>
<dbReference type="RefSeq" id="WP_089726114.1">
    <property type="nucleotide sequence ID" value="NZ_FNGI01000002.1"/>
</dbReference>
<dbReference type="Proteomes" id="UP000198654">
    <property type="component" value="Unassembled WGS sequence"/>
</dbReference>
<name>A0A1G9HXY4_9GAMM</name>
<dbReference type="STRING" id="119000.SAMN05661010_00967"/>
<evidence type="ECO:0000259" key="1">
    <source>
        <dbReference type="Pfam" id="PF13723"/>
    </source>
</evidence>
<dbReference type="AlphaFoldDB" id="A0A1G9HXY4"/>
<accession>A0A1G9HXY4</accession>
<reference evidence="2 3" key="1">
    <citation type="submission" date="2016-10" db="EMBL/GenBank/DDBJ databases">
        <authorList>
            <person name="de Groot N.N."/>
        </authorList>
    </citation>
    <scope>NUCLEOTIDE SEQUENCE [LARGE SCALE GENOMIC DNA]</scope>
    <source>
        <strain evidence="2 3">DSM 14789</strain>
    </source>
</reference>
<evidence type="ECO:0000313" key="3">
    <source>
        <dbReference type="Proteomes" id="UP000198654"/>
    </source>
</evidence>
<feature type="domain" description="Beta-ketoacyl synthase-like N-terminal" evidence="1">
    <location>
        <begin position="11"/>
        <end position="214"/>
    </location>
</feature>
<evidence type="ECO:0000313" key="2">
    <source>
        <dbReference type="EMBL" id="SDL17809.1"/>
    </source>
</evidence>
<sequence>MTMASISLQDWRAWQPGRVSHDDPRLSVAEHPKGASVPAMLRRRLNDMGRAVCDMLAELDPRAECVLLHASRHGDGERTLEMLYALAEDTPLSPARFSLSVHNAMLGVHSIASGNRRSLQAIAASGCEWAALLSEARGYLIDGETQVIAVFSDAPVPARFTEHIAIPAEISAVALRLSCHAGKTIESQPASQPQLAQAHAPQPSDVIDWLLGEAPLVCPTRGLAWSLTS</sequence>
<proteinExistence type="predicted"/>
<protein>
    <submittedName>
        <fullName evidence="2">Beta-ketoacyl synthase, N-terminal domain</fullName>
    </submittedName>
</protein>
<keyword evidence="3" id="KW-1185">Reference proteome</keyword>
<dbReference type="EMBL" id="FNGI01000002">
    <property type="protein sequence ID" value="SDL17809.1"/>
    <property type="molecule type" value="Genomic_DNA"/>
</dbReference>
<dbReference type="Pfam" id="PF13723">
    <property type="entry name" value="Ketoacyl-synt_2"/>
    <property type="match status" value="1"/>
</dbReference>
<gene>
    <name evidence="2" type="ORF">SAMN05661010_00967</name>
</gene>